<feature type="compositionally biased region" description="Basic and acidic residues" evidence="1">
    <location>
        <begin position="51"/>
        <end position="60"/>
    </location>
</feature>
<keyword evidence="3" id="KW-1185">Reference proteome</keyword>
<name>A0A194R9A5_PAPMA</name>
<reference evidence="2 3" key="1">
    <citation type="journal article" date="2015" name="Nat. Commun.">
        <title>Outbred genome sequencing and CRISPR/Cas9 gene editing in butterflies.</title>
        <authorList>
            <person name="Li X."/>
            <person name="Fan D."/>
            <person name="Zhang W."/>
            <person name="Liu G."/>
            <person name="Zhang L."/>
            <person name="Zhao L."/>
            <person name="Fang X."/>
            <person name="Chen L."/>
            <person name="Dong Y."/>
            <person name="Chen Y."/>
            <person name="Ding Y."/>
            <person name="Zhao R."/>
            <person name="Feng M."/>
            <person name="Zhu Y."/>
            <person name="Feng Y."/>
            <person name="Jiang X."/>
            <person name="Zhu D."/>
            <person name="Xiang H."/>
            <person name="Feng X."/>
            <person name="Li S."/>
            <person name="Wang J."/>
            <person name="Zhang G."/>
            <person name="Kronforst M.R."/>
            <person name="Wang W."/>
        </authorList>
    </citation>
    <scope>NUCLEOTIDE SEQUENCE [LARGE SCALE GENOMIC DNA]</scope>
    <source>
        <strain evidence="2">Ya'a_city_454_Pm</strain>
        <tissue evidence="2">Whole body</tissue>
    </source>
</reference>
<dbReference type="InParanoid" id="A0A194R9A5"/>
<dbReference type="EMBL" id="KQ460473">
    <property type="protein sequence ID" value="KPJ14423.1"/>
    <property type="molecule type" value="Genomic_DNA"/>
</dbReference>
<evidence type="ECO:0000313" key="2">
    <source>
        <dbReference type="EMBL" id="KPJ14423.1"/>
    </source>
</evidence>
<evidence type="ECO:0000256" key="1">
    <source>
        <dbReference type="SAM" id="MobiDB-lite"/>
    </source>
</evidence>
<feature type="region of interest" description="Disordered" evidence="1">
    <location>
        <begin position="51"/>
        <end position="95"/>
    </location>
</feature>
<dbReference type="Proteomes" id="UP000053240">
    <property type="component" value="Unassembled WGS sequence"/>
</dbReference>
<protein>
    <submittedName>
        <fullName evidence="2">Uncharacterized protein</fullName>
    </submittedName>
</protein>
<sequence length="95" mass="10481">MFYTYKIGLSPPYSERRLSEPVAGWNLTLGKGRGKPADYLIPLLVEWARRTQGSREERQRARGLGAAGAAAHRAVSNSPSTPCPRNRSRTSSQPI</sequence>
<proteinExistence type="predicted"/>
<accession>A0A194R9A5</accession>
<organism evidence="2 3">
    <name type="scientific">Papilio machaon</name>
    <name type="common">Old World swallowtail butterfly</name>
    <dbReference type="NCBI Taxonomy" id="76193"/>
    <lineage>
        <taxon>Eukaryota</taxon>
        <taxon>Metazoa</taxon>
        <taxon>Ecdysozoa</taxon>
        <taxon>Arthropoda</taxon>
        <taxon>Hexapoda</taxon>
        <taxon>Insecta</taxon>
        <taxon>Pterygota</taxon>
        <taxon>Neoptera</taxon>
        <taxon>Endopterygota</taxon>
        <taxon>Lepidoptera</taxon>
        <taxon>Glossata</taxon>
        <taxon>Ditrysia</taxon>
        <taxon>Papilionoidea</taxon>
        <taxon>Papilionidae</taxon>
        <taxon>Papilioninae</taxon>
        <taxon>Papilio</taxon>
    </lineage>
</organism>
<gene>
    <name evidence="2" type="ORF">RR48_13494</name>
</gene>
<evidence type="ECO:0000313" key="3">
    <source>
        <dbReference type="Proteomes" id="UP000053240"/>
    </source>
</evidence>
<feature type="compositionally biased region" description="Low complexity" evidence="1">
    <location>
        <begin position="62"/>
        <end position="74"/>
    </location>
</feature>
<dbReference type="AlphaFoldDB" id="A0A194R9A5"/>